<dbReference type="InterPro" id="IPR020846">
    <property type="entry name" value="MFS_dom"/>
</dbReference>
<dbReference type="PANTHER" id="PTHR11360">
    <property type="entry name" value="MONOCARBOXYLATE TRANSPORTER"/>
    <property type="match status" value="1"/>
</dbReference>
<keyword evidence="5" id="KW-1185">Reference proteome</keyword>
<feature type="domain" description="Major facilitator superfamily (MFS) profile" evidence="3">
    <location>
        <begin position="4"/>
        <end position="388"/>
    </location>
</feature>
<dbReference type="InterPro" id="IPR011701">
    <property type="entry name" value="MFS"/>
</dbReference>
<feature type="transmembrane region" description="Helical" evidence="2">
    <location>
        <begin position="195"/>
        <end position="216"/>
    </location>
</feature>
<organism evidence="4 5">
    <name type="scientific">Eleutherodactylus coqui</name>
    <name type="common">Puerto Rican coqui</name>
    <dbReference type="NCBI Taxonomy" id="57060"/>
    <lineage>
        <taxon>Eukaryota</taxon>
        <taxon>Metazoa</taxon>
        <taxon>Chordata</taxon>
        <taxon>Craniata</taxon>
        <taxon>Vertebrata</taxon>
        <taxon>Euteleostomi</taxon>
        <taxon>Amphibia</taxon>
        <taxon>Batrachia</taxon>
        <taxon>Anura</taxon>
        <taxon>Neobatrachia</taxon>
        <taxon>Hyloidea</taxon>
        <taxon>Eleutherodactylidae</taxon>
        <taxon>Eleutherodactylinae</taxon>
        <taxon>Eleutherodactylus</taxon>
        <taxon>Eleutherodactylus</taxon>
    </lineage>
</organism>
<comment type="caution">
    <text evidence="4">The sequence shown here is derived from an EMBL/GenBank/DDBJ whole genome shotgun (WGS) entry which is preliminary data.</text>
</comment>
<comment type="subcellular location">
    <subcellularLocation>
        <location evidence="1">Membrane</location>
        <topology evidence="1">Multi-pass membrane protein</topology>
    </subcellularLocation>
</comment>
<keyword evidence="2" id="KW-1133">Transmembrane helix</keyword>
<sequence length="388" mass="41259">MSISSTVSLITSWLSALDFFILFPLVTMSASVSKTKEMWGTVLLISCFIQAGLVFGTLRSFGIFFPEFVEYFDSAAGSVSWVTSCAVAVQQLMSPLGCALALRLGSRPVVILGGFLSSLGMFFASFSTELYQLYLSIGGVSGLGWALIFSPSMAAVTCYFSRRRSLAAGFVLTGVGVFSFALTPLLQYLVEEYSWRGAMLLLSGVALHSVPCGALLRASSEDLPAQSRSFLWGWELLCNWAFLRYCLAVTLINAGYFVPFTHLVAHMRTKGIGDHQAAFLMALVGVADVGGRLFAGWLSDLSPKRTLPLLSLWTGLSAVVLGLLPLMAGDVKMGAAAIAFGFCAGALTPGVFSALPWVVGVEKVLPALGLLQMLESVGGLFGPPISGE</sequence>
<feature type="transmembrane region" description="Helical" evidence="2">
    <location>
        <begin position="277"/>
        <end position="295"/>
    </location>
</feature>
<keyword evidence="2" id="KW-0472">Membrane</keyword>
<feature type="transmembrane region" description="Helical" evidence="2">
    <location>
        <begin position="307"/>
        <end position="328"/>
    </location>
</feature>
<feature type="transmembrane region" description="Helical" evidence="2">
    <location>
        <begin position="237"/>
        <end position="257"/>
    </location>
</feature>
<feature type="transmembrane region" description="Helical" evidence="2">
    <location>
        <begin position="109"/>
        <end position="127"/>
    </location>
</feature>
<feature type="transmembrane region" description="Helical" evidence="2">
    <location>
        <begin position="167"/>
        <end position="189"/>
    </location>
</feature>
<feature type="transmembrane region" description="Helical" evidence="2">
    <location>
        <begin position="78"/>
        <end position="102"/>
    </location>
</feature>
<dbReference type="OrthoDB" id="2213137at2759"/>
<name>A0A8J6EE22_ELECQ</name>
<feature type="transmembrane region" description="Helical" evidence="2">
    <location>
        <begin position="133"/>
        <end position="160"/>
    </location>
</feature>
<dbReference type="CDD" id="cd17423">
    <property type="entry name" value="MFS_MCT11_13"/>
    <property type="match status" value="1"/>
</dbReference>
<feature type="transmembrane region" description="Helical" evidence="2">
    <location>
        <begin position="334"/>
        <end position="359"/>
    </location>
</feature>
<protein>
    <recommendedName>
        <fullName evidence="3">Major facilitator superfamily (MFS) profile domain-containing protein</fullName>
    </recommendedName>
</protein>
<evidence type="ECO:0000256" key="1">
    <source>
        <dbReference type="ARBA" id="ARBA00004141"/>
    </source>
</evidence>
<evidence type="ECO:0000256" key="2">
    <source>
        <dbReference type="SAM" id="Phobius"/>
    </source>
</evidence>
<evidence type="ECO:0000313" key="5">
    <source>
        <dbReference type="Proteomes" id="UP000770717"/>
    </source>
</evidence>
<dbReference type="InterPro" id="IPR050327">
    <property type="entry name" value="Proton-linked_MCT"/>
</dbReference>
<dbReference type="SUPFAM" id="SSF103473">
    <property type="entry name" value="MFS general substrate transporter"/>
    <property type="match status" value="1"/>
</dbReference>
<dbReference type="Gene3D" id="1.20.1250.20">
    <property type="entry name" value="MFS general substrate transporter like domains"/>
    <property type="match status" value="2"/>
</dbReference>
<feature type="transmembrane region" description="Helical" evidence="2">
    <location>
        <begin position="6"/>
        <end position="26"/>
    </location>
</feature>
<dbReference type="GO" id="GO:0016020">
    <property type="term" value="C:membrane"/>
    <property type="evidence" value="ECO:0007669"/>
    <property type="project" value="UniProtKB-SubCell"/>
</dbReference>
<dbReference type="Proteomes" id="UP000770717">
    <property type="component" value="Unassembled WGS sequence"/>
</dbReference>
<dbReference type="AlphaFoldDB" id="A0A8J6EE22"/>
<accession>A0A8J6EE22</accession>
<dbReference type="InterPro" id="IPR036259">
    <property type="entry name" value="MFS_trans_sf"/>
</dbReference>
<dbReference type="EMBL" id="WNTK01001465">
    <property type="protein sequence ID" value="KAG9467325.1"/>
    <property type="molecule type" value="Genomic_DNA"/>
</dbReference>
<evidence type="ECO:0000259" key="3">
    <source>
        <dbReference type="PROSITE" id="PS50850"/>
    </source>
</evidence>
<dbReference type="Pfam" id="PF07690">
    <property type="entry name" value="MFS_1"/>
    <property type="match status" value="1"/>
</dbReference>
<evidence type="ECO:0000313" key="4">
    <source>
        <dbReference type="EMBL" id="KAG9467325.1"/>
    </source>
</evidence>
<dbReference type="InterPro" id="IPR048233">
    <property type="entry name" value="MFS_MCT_13"/>
</dbReference>
<dbReference type="PROSITE" id="PS50850">
    <property type="entry name" value="MFS"/>
    <property type="match status" value="1"/>
</dbReference>
<dbReference type="PANTHER" id="PTHR11360:SF19">
    <property type="entry name" value="MONOCARBOXYLATE TRANSPORTER 13"/>
    <property type="match status" value="1"/>
</dbReference>
<dbReference type="GO" id="GO:0008028">
    <property type="term" value="F:monocarboxylic acid transmembrane transporter activity"/>
    <property type="evidence" value="ECO:0007669"/>
    <property type="project" value="TreeGrafter"/>
</dbReference>
<keyword evidence="2" id="KW-0812">Transmembrane</keyword>
<gene>
    <name evidence="4" type="ORF">GDO78_015174</name>
</gene>
<reference evidence="4" key="1">
    <citation type="thesis" date="2020" institute="ProQuest LLC" country="789 East Eisenhower Parkway, Ann Arbor, MI, USA">
        <title>Comparative Genomics and Chromosome Evolution.</title>
        <authorList>
            <person name="Mudd A.B."/>
        </authorList>
    </citation>
    <scope>NUCLEOTIDE SEQUENCE</scope>
    <source>
        <strain evidence="4">HN-11 Male</strain>
        <tissue evidence="4">Kidney and liver</tissue>
    </source>
</reference>
<proteinExistence type="predicted"/>
<feature type="transmembrane region" description="Helical" evidence="2">
    <location>
        <begin position="38"/>
        <end position="58"/>
    </location>
</feature>